<evidence type="ECO:0000259" key="7">
    <source>
        <dbReference type="Pfam" id="PF04085"/>
    </source>
</evidence>
<dbReference type="AlphaFoldDB" id="A0A380TFK7"/>
<keyword evidence="5" id="KW-0175">Coiled coil</keyword>
<feature type="coiled-coil region" evidence="5">
    <location>
        <begin position="80"/>
        <end position="107"/>
    </location>
</feature>
<evidence type="ECO:0000256" key="1">
    <source>
        <dbReference type="ARBA" id="ARBA00009369"/>
    </source>
</evidence>
<feature type="domain" description="Rod shape-determining protein MreC beta-barrel core" evidence="7">
    <location>
        <begin position="123"/>
        <end position="262"/>
    </location>
</feature>
<dbReference type="InterPro" id="IPR042175">
    <property type="entry name" value="Cell/Rod_MreC_2"/>
</dbReference>
<dbReference type="NCBIfam" id="TIGR00219">
    <property type="entry name" value="mreC"/>
    <property type="match status" value="1"/>
</dbReference>
<evidence type="ECO:0000256" key="6">
    <source>
        <dbReference type="SAM" id="MobiDB-lite"/>
    </source>
</evidence>
<feature type="compositionally biased region" description="Low complexity" evidence="6">
    <location>
        <begin position="295"/>
        <end position="313"/>
    </location>
</feature>
<evidence type="ECO:0000313" key="8">
    <source>
        <dbReference type="EMBL" id="SUS06511.1"/>
    </source>
</evidence>
<evidence type="ECO:0000256" key="5">
    <source>
        <dbReference type="SAM" id="Coils"/>
    </source>
</evidence>
<dbReference type="InterPro" id="IPR007221">
    <property type="entry name" value="MreC"/>
</dbReference>
<keyword evidence="3" id="KW-0133">Cell shape</keyword>
<evidence type="ECO:0000256" key="3">
    <source>
        <dbReference type="ARBA" id="ARBA00022960"/>
    </source>
</evidence>
<proteinExistence type="inferred from homology"/>
<dbReference type="Gene3D" id="2.40.10.340">
    <property type="entry name" value="Rod shape-determining protein MreC, domain 1"/>
    <property type="match status" value="1"/>
</dbReference>
<evidence type="ECO:0000256" key="4">
    <source>
        <dbReference type="ARBA" id="ARBA00032089"/>
    </source>
</evidence>
<dbReference type="GO" id="GO:0008360">
    <property type="term" value="P:regulation of cell shape"/>
    <property type="evidence" value="ECO:0007669"/>
    <property type="project" value="UniProtKB-KW"/>
</dbReference>
<gene>
    <name evidence="8" type="ORF">DF3PB_2920003</name>
</gene>
<reference evidence="8" key="1">
    <citation type="submission" date="2018-07" db="EMBL/GenBank/DDBJ databases">
        <authorList>
            <person name="Quirk P.G."/>
            <person name="Krulwich T.A."/>
        </authorList>
    </citation>
    <scope>NUCLEOTIDE SEQUENCE</scope>
</reference>
<sequence length="329" mass="35021">MWNAWKLLATWLTYGVLVLAAGAAMLLGKADAVLVERLRVQVADVVAPILESVSRPVDRAADVVASSRRLVDLVEENSALRQEREHLLQWQAVAQRLEAENAQLRDLLKLVAEPEARFVAARVVADPGGAYAHSLLVNTGRRDGVEKGQIVLTGEGLVGRIAASANRVSRVLLISDLNSRVPVAVGEGRARAILAGDNSVYPRLIHLDPDETIAAGDQVVTSGITDAFPPGLPVGTVVSVQHGDVRVAPFVKQSRVEFVRVVDHRLPALIDDFLAGRTETPILPQLQLPAAANAQLSASAPAEAQAEGTAAPPTVVPLPVPRPGDRIRP</sequence>
<name>A0A380TFK7_9ZZZZ</name>
<dbReference type="EMBL" id="UIDG01000215">
    <property type="protein sequence ID" value="SUS06511.1"/>
    <property type="molecule type" value="Genomic_DNA"/>
</dbReference>
<dbReference type="InterPro" id="IPR055342">
    <property type="entry name" value="MreC_beta-barrel_core"/>
</dbReference>
<protein>
    <recommendedName>
        <fullName evidence="2">Cell shape-determining protein MreC</fullName>
    </recommendedName>
    <alternativeName>
        <fullName evidence="4">Cell shape protein MreC</fullName>
    </alternativeName>
</protein>
<dbReference type="PANTHER" id="PTHR34138">
    <property type="entry name" value="CELL SHAPE-DETERMINING PROTEIN MREC"/>
    <property type="match status" value="1"/>
</dbReference>
<organism evidence="8">
    <name type="scientific">metagenome</name>
    <dbReference type="NCBI Taxonomy" id="256318"/>
    <lineage>
        <taxon>unclassified sequences</taxon>
        <taxon>metagenomes</taxon>
    </lineage>
</organism>
<comment type="similarity">
    <text evidence="1">Belongs to the MreC family.</text>
</comment>
<feature type="region of interest" description="Disordered" evidence="6">
    <location>
        <begin position="295"/>
        <end position="329"/>
    </location>
</feature>
<evidence type="ECO:0000256" key="2">
    <source>
        <dbReference type="ARBA" id="ARBA00013855"/>
    </source>
</evidence>
<dbReference type="Gene3D" id="2.40.10.350">
    <property type="entry name" value="Rod shape-determining protein MreC, domain 2"/>
    <property type="match status" value="1"/>
</dbReference>
<dbReference type="PANTHER" id="PTHR34138:SF1">
    <property type="entry name" value="CELL SHAPE-DETERMINING PROTEIN MREC"/>
    <property type="match status" value="1"/>
</dbReference>
<dbReference type="GO" id="GO:0005886">
    <property type="term" value="C:plasma membrane"/>
    <property type="evidence" value="ECO:0007669"/>
    <property type="project" value="TreeGrafter"/>
</dbReference>
<accession>A0A380TFK7</accession>
<dbReference type="Pfam" id="PF04085">
    <property type="entry name" value="MreC"/>
    <property type="match status" value="1"/>
</dbReference>
<dbReference type="InterPro" id="IPR042177">
    <property type="entry name" value="Cell/Rod_1"/>
</dbReference>